<dbReference type="GO" id="GO:0022625">
    <property type="term" value="C:cytosolic large ribosomal subunit"/>
    <property type="evidence" value="ECO:0007669"/>
    <property type="project" value="TreeGrafter"/>
</dbReference>
<evidence type="ECO:0000256" key="4">
    <source>
        <dbReference type="ARBA" id="ARBA00071664"/>
    </source>
</evidence>
<proteinExistence type="inferred from homology"/>
<accession>A0A2N0VK45</accession>
<dbReference type="FunFam" id="4.10.410.60:FF:000001">
    <property type="entry name" value="50S ribosomal protein L35"/>
    <property type="match status" value="1"/>
</dbReference>
<protein>
    <recommendedName>
        <fullName evidence="4 5">Large ribosomal subunit protein bL35</fullName>
    </recommendedName>
</protein>
<reference evidence="8 9" key="1">
    <citation type="submission" date="2017-11" db="EMBL/GenBank/DDBJ databases">
        <title>Rhodohalobacter 15182 sp. nov., isolated from a salt lake.</title>
        <authorList>
            <person name="Han S."/>
        </authorList>
    </citation>
    <scope>NUCLEOTIDE SEQUENCE [LARGE SCALE GENOMIC DNA]</scope>
    <source>
        <strain evidence="8 9">15182</strain>
    </source>
</reference>
<dbReference type="NCBIfam" id="TIGR00001">
    <property type="entry name" value="rpmI_bact"/>
    <property type="match status" value="1"/>
</dbReference>
<dbReference type="InterPro" id="IPR021137">
    <property type="entry name" value="Ribosomal_bL35-like"/>
</dbReference>
<dbReference type="PANTHER" id="PTHR33343:SF1">
    <property type="entry name" value="LARGE RIBOSOMAL SUBUNIT PROTEIN BL35M"/>
    <property type="match status" value="1"/>
</dbReference>
<feature type="compositionally biased region" description="Basic residues" evidence="7">
    <location>
        <begin position="33"/>
        <end position="43"/>
    </location>
</feature>
<dbReference type="Pfam" id="PF01632">
    <property type="entry name" value="Ribosomal_L35p"/>
    <property type="match status" value="1"/>
</dbReference>
<dbReference type="Gene3D" id="4.10.410.60">
    <property type="match status" value="1"/>
</dbReference>
<evidence type="ECO:0000256" key="5">
    <source>
        <dbReference type="HAMAP-Rule" id="MF_00514"/>
    </source>
</evidence>
<dbReference type="PANTHER" id="PTHR33343">
    <property type="entry name" value="54S RIBOSOMAL PROTEIN BL35M"/>
    <property type="match status" value="1"/>
</dbReference>
<gene>
    <name evidence="5" type="primary">rpmI</name>
    <name evidence="8" type="ORF">CWD77_03605</name>
</gene>
<dbReference type="SUPFAM" id="SSF143034">
    <property type="entry name" value="L35p-like"/>
    <property type="match status" value="1"/>
</dbReference>
<feature type="compositionally biased region" description="Basic residues" evidence="7">
    <location>
        <begin position="10"/>
        <end position="28"/>
    </location>
</feature>
<keyword evidence="2 5" id="KW-0689">Ribosomal protein</keyword>
<evidence type="ECO:0000256" key="3">
    <source>
        <dbReference type="ARBA" id="ARBA00023274"/>
    </source>
</evidence>
<dbReference type="AlphaFoldDB" id="A0A2N0VK45"/>
<dbReference type="InterPro" id="IPR001706">
    <property type="entry name" value="Ribosomal_bL35"/>
</dbReference>
<evidence type="ECO:0000313" key="9">
    <source>
        <dbReference type="Proteomes" id="UP000233398"/>
    </source>
</evidence>
<dbReference type="RefSeq" id="WP_101071854.1">
    <property type="nucleotide sequence ID" value="NZ_PISP01000001.1"/>
</dbReference>
<dbReference type="InterPro" id="IPR037229">
    <property type="entry name" value="Ribosomal_bL35_sf"/>
</dbReference>
<dbReference type="PROSITE" id="PS00936">
    <property type="entry name" value="RIBOSOMAL_L35"/>
    <property type="match status" value="1"/>
</dbReference>
<comment type="caution">
    <text evidence="8">The sequence shown here is derived from an EMBL/GenBank/DDBJ whole genome shotgun (WGS) entry which is preliminary data.</text>
</comment>
<evidence type="ECO:0000256" key="2">
    <source>
        <dbReference type="ARBA" id="ARBA00022980"/>
    </source>
</evidence>
<evidence type="ECO:0000256" key="6">
    <source>
        <dbReference type="RuleBase" id="RU000568"/>
    </source>
</evidence>
<keyword evidence="9" id="KW-1185">Reference proteome</keyword>
<evidence type="ECO:0000256" key="1">
    <source>
        <dbReference type="ARBA" id="ARBA00006598"/>
    </source>
</evidence>
<feature type="region of interest" description="Disordered" evidence="7">
    <location>
        <begin position="33"/>
        <end position="52"/>
    </location>
</feature>
<dbReference type="HAMAP" id="MF_00514">
    <property type="entry name" value="Ribosomal_bL35"/>
    <property type="match status" value="1"/>
</dbReference>
<dbReference type="GO" id="GO:0003735">
    <property type="term" value="F:structural constituent of ribosome"/>
    <property type="evidence" value="ECO:0007669"/>
    <property type="project" value="InterPro"/>
</dbReference>
<feature type="region of interest" description="Disordered" evidence="7">
    <location>
        <begin position="1"/>
        <end position="28"/>
    </location>
</feature>
<evidence type="ECO:0000313" key="8">
    <source>
        <dbReference type="EMBL" id="PKD44562.1"/>
    </source>
</evidence>
<dbReference type="PRINTS" id="PR00064">
    <property type="entry name" value="RIBOSOMALL35"/>
</dbReference>
<name>A0A2N0VK45_9BACT</name>
<dbReference type="Proteomes" id="UP000233398">
    <property type="component" value="Unassembled WGS sequence"/>
</dbReference>
<sequence>MPKMKSNSGAKKRFKVTGSGKIKRKKAYKRHILTKKSPKRKNNLGKDALVHKADESSVKDLLPYGGK</sequence>
<organism evidence="8 9">
    <name type="scientific">Rhodohalobacter barkolensis</name>
    <dbReference type="NCBI Taxonomy" id="2053187"/>
    <lineage>
        <taxon>Bacteria</taxon>
        <taxon>Pseudomonadati</taxon>
        <taxon>Balneolota</taxon>
        <taxon>Balneolia</taxon>
        <taxon>Balneolales</taxon>
        <taxon>Balneolaceae</taxon>
        <taxon>Rhodohalobacter</taxon>
    </lineage>
</organism>
<keyword evidence="3 5" id="KW-0687">Ribonucleoprotein</keyword>
<comment type="similarity">
    <text evidence="1 5 6">Belongs to the bacterial ribosomal protein bL35 family.</text>
</comment>
<dbReference type="GO" id="GO:0006412">
    <property type="term" value="P:translation"/>
    <property type="evidence" value="ECO:0007669"/>
    <property type="project" value="UniProtKB-UniRule"/>
</dbReference>
<dbReference type="OrthoDB" id="47476at2"/>
<dbReference type="EMBL" id="PISP01000001">
    <property type="protein sequence ID" value="PKD44562.1"/>
    <property type="molecule type" value="Genomic_DNA"/>
</dbReference>
<evidence type="ECO:0000256" key="7">
    <source>
        <dbReference type="SAM" id="MobiDB-lite"/>
    </source>
</evidence>
<dbReference type="InterPro" id="IPR018265">
    <property type="entry name" value="Ribosomal_bL35_CS"/>
</dbReference>